<comment type="caution">
    <text evidence="1">The sequence shown here is derived from an EMBL/GenBank/DDBJ whole genome shotgun (WGS) entry which is preliminary data.</text>
</comment>
<sequence length="59" mass="6668">MLDQRADFKRGRGYVIALPLDPDSSSAMPSHSGGIIGFRLPYIDELAMNLPEMLRDRIY</sequence>
<dbReference type="EMBL" id="RCZA01000005">
    <property type="protein sequence ID" value="TPG83743.1"/>
    <property type="molecule type" value="Genomic_DNA"/>
</dbReference>
<gene>
    <name evidence="1" type="ORF">EAH74_12640</name>
</gene>
<evidence type="ECO:0000313" key="2">
    <source>
        <dbReference type="Proteomes" id="UP000320914"/>
    </source>
</evidence>
<name>A0A502ICL1_9PSED</name>
<evidence type="ECO:0000313" key="1">
    <source>
        <dbReference type="EMBL" id="TPG83743.1"/>
    </source>
</evidence>
<reference evidence="1 2" key="1">
    <citation type="journal article" date="2019" name="Environ. Microbiol.">
        <title>Species interactions and distinct microbial communities in high Arctic permafrost affected cryosols are associated with the CH4 and CO2 gas fluxes.</title>
        <authorList>
            <person name="Altshuler I."/>
            <person name="Hamel J."/>
            <person name="Turney S."/>
            <person name="Magnuson E."/>
            <person name="Levesque R."/>
            <person name="Greer C."/>
            <person name="Whyte L.G."/>
        </authorList>
    </citation>
    <scope>NUCLEOTIDE SEQUENCE [LARGE SCALE GENOMIC DNA]</scope>
    <source>
        <strain evidence="1 2">OWC5</strain>
    </source>
</reference>
<accession>A0A502ICL1</accession>
<protein>
    <submittedName>
        <fullName evidence="1">Uncharacterized protein</fullName>
    </submittedName>
</protein>
<organism evidence="1 2">
    <name type="scientific">Pseudomonas mandelii</name>
    <dbReference type="NCBI Taxonomy" id="75612"/>
    <lineage>
        <taxon>Bacteria</taxon>
        <taxon>Pseudomonadati</taxon>
        <taxon>Pseudomonadota</taxon>
        <taxon>Gammaproteobacteria</taxon>
        <taxon>Pseudomonadales</taxon>
        <taxon>Pseudomonadaceae</taxon>
        <taxon>Pseudomonas</taxon>
    </lineage>
</organism>
<proteinExistence type="predicted"/>
<dbReference type="AlphaFoldDB" id="A0A502ICL1"/>
<dbReference type="Proteomes" id="UP000320914">
    <property type="component" value="Unassembled WGS sequence"/>
</dbReference>